<protein>
    <submittedName>
        <fullName evidence="1">Uncharacterized protein</fullName>
    </submittedName>
</protein>
<gene>
    <name evidence="1" type="ORF">SAMN05216252_102431</name>
</gene>
<dbReference type="AlphaFoldDB" id="A0A239B762"/>
<dbReference type="EMBL" id="FZOF01000002">
    <property type="protein sequence ID" value="SNS03736.1"/>
    <property type="molecule type" value="Genomic_DNA"/>
</dbReference>
<dbReference type="RefSeq" id="WP_143681528.1">
    <property type="nucleotide sequence ID" value="NZ_FZOF01000002.1"/>
</dbReference>
<evidence type="ECO:0000313" key="1">
    <source>
        <dbReference type="EMBL" id="SNS03736.1"/>
    </source>
</evidence>
<organism evidence="1 2">
    <name type="scientific">Actinacidiphila glaucinigra</name>
    <dbReference type="NCBI Taxonomy" id="235986"/>
    <lineage>
        <taxon>Bacteria</taxon>
        <taxon>Bacillati</taxon>
        <taxon>Actinomycetota</taxon>
        <taxon>Actinomycetes</taxon>
        <taxon>Kitasatosporales</taxon>
        <taxon>Streptomycetaceae</taxon>
        <taxon>Actinacidiphila</taxon>
    </lineage>
</organism>
<dbReference type="OrthoDB" id="5069422at2"/>
<keyword evidence="2" id="KW-1185">Reference proteome</keyword>
<accession>A0A239B762</accession>
<evidence type="ECO:0000313" key="2">
    <source>
        <dbReference type="Proteomes" id="UP000198280"/>
    </source>
</evidence>
<sequence length="109" mass="11276">MPGPPTRAGLGRHHVSHAAAGIVWGRLWQVEHWIGTVRTQVIALACLWLEHPGASAKGARLLPGSGHAAAVAGPGTPAGLGWHHVPHASAGIVWGRLGQAAHWIGAVRT</sequence>
<reference evidence="1 2" key="1">
    <citation type="submission" date="2017-06" db="EMBL/GenBank/DDBJ databases">
        <authorList>
            <person name="Kim H.J."/>
            <person name="Triplett B.A."/>
        </authorList>
    </citation>
    <scope>NUCLEOTIDE SEQUENCE [LARGE SCALE GENOMIC DNA]</scope>
    <source>
        <strain evidence="1 2">CGMCC 4.1858</strain>
    </source>
</reference>
<name>A0A239B762_9ACTN</name>
<proteinExistence type="predicted"/>
<dbReference type="Proteomes" id="UP000198280">
    <property type="component" value="Unassembled WGS sequence"/>
</dbReference>